<name>A0A316E5D7_9FLAO</name>
<reference evidence="5 8" key="2">
    <citation type="submission" date="2020-07" db="EMBL/GenBank/DDBJ databases">
        <title>The draft genome sequence of Maribacter polysiphoniae KCTC 22021.</title>
        <authorList>
            <person name="Mu L."/>
        </authorList>
    </citation>
    <scope>NUCLEOTIDE SEQUENCE [LARGE SCALE GENOMIC DNA]</scope>
    <source>
        <strain evidence="5 8">KCTC 22021</strain>
    </source>
</reference>
<dbReference type="RefSeq" id="WP_109648815.1">
    <property type="nucleotide sequence ID" value="NZ_CAJQNU010000035.1"/>
</dbReference>
<dbReference type="EMBL" id="JACWLN010000002">
    <property type="protein sequence ID" value="MBD1260443.1"/>
    <property type="molecule type" value="Genomic_DNA"/>
</dbReference>
<dbReference type="SUPFAM" id="SSF54637">
    <property type="entry name" value="Thioesterase/thiol ester dehydrase-isomerase"/>
    <property type="match status" value="1"/>
</dbReference>
<comment type="similarity">
    <text evidence="1">Belongs to the acyl coenzyme A hydrolase family.</text>
</comment>
<dbReference type="PROSITE" id="PS51770">
    <property type="entry name" value="HOTDOG_ACOT"/>
    <property type="match status" value="1"/>
</dbReference>
<evidence type="ECO:0000313" key="7">
    <source>
        <dbReference type="Proteomes" id="UP000245667"/>
    </source>
</evidence>
<evidence type="ECO:0000259" key="4">
    <source>
        <dbReference type="PROSITE" id="PS51770"/>
    </source>
</evidence>
<dbReference type="Proteomes" id="UP000245667">
    <property type="component" value="Unassembled WGS sequence"/>
</dbReference>
<dbReference type="GO" id="GO:0009062">
    <property type="term" value="P:fatty acid catabolic process"/>
    <property type="evidence" value="ECO:0007669"/>
    <property type="project" value="TreeGrafter"/>
</dbReference>
<dbReference type="Gene3D" id="3.10.129.10">
    <property type="entry name" value="Hotdog Thioesterase"/>
    <property type="match status" value="1"/>
</dbReference>
<protein>
    <submittedName>
        <fullName evidence="6">Acyl-CoA hydrolase</fullName>
    </submittedName>
    <submittedName>
        <fullName evidence="5">Acyl-CoA thioesterase</fullName>
    </submittedName>
</protein>
<keyword evidence="2 3" id="KW-0378">Hydrolase</keyword>
<comment type="caution">
    <text evidence="6">The sequence shown here is derived from an EMBL/GenBank/DDBJ whole genome shotgun (WGS) entry which is preliminary data.</text>
</comment>
<dbReference type="InterPro" id="IPR006683">
    <property type="entry name" value="Thioestr_dom"/>
</dbReference>
<gene>
    <name evidence="5" type="ORF">HZY62_07575</name>
    <name evidence="6" type="ORF">LX92_00651</name>
</gene>
<dbReference type="PANTHER" id="PTHR11049">
    <property type="entry name" value="ACYL COENZYME A THIOESTER HYDROLASE"/>
    <property type="match status" value="1"/>
</dbReference>
<dbReference type="CDD" id="cd03442">
    <property type="entry name" value="BFIT_BACH"/>
    <property type="match status" value="1"/>
</dbReference>
<evidence type="ECO:0000313" key="5">
    <source>
        <dbReference type="EMBL" id="MBD1260443.1"/>
    </source>
</evidence>
<evidence type="ECO:0000313" key="8">
    <source>
        <dbReference type="Proteomes" id="UP000651837"/>
    </source>
</evidence>
<evidence type="ECO:0000256" key="3">
    <source>
        <dbReference type="PROSITE-ProRule" id="PRU01106"/>
    </source>
</evidence>
<dbReference type="InterPro" id="IPR029069">
    <property type="entry name" value="HotDog_dom_sf"/>
</dbReference>
<sequence>MEEHIRNSETRQFKAIFPNTLNSNNTLFGGQAMQWMDEVAYITATRFTRQRMFTVNTEKIRFLKAIEPNSIVEVVGRIEKVHPIKLRVKVEIYVEEMYGQLRKKAIEGIFVFASVDENRRPKKIDYDFIPN</sequence>
<feature type="domain" description="HotDog ACOT-type" evidence="4">
    <location>
        <begin position="6"/>
        <end position="118"/>
    </location>
</feature>
<dbReference type="GO" id="GO:0005829">
    <property type="term" value="C:cytosol"/>
    <property type="evidence" value="ECO:0007669"/>
    <property type="project" value="TreeGrafter"/>
</dbReference>
<dbReference type="EMBL" id="QGGQ01000001">
    <property type="protein sequence ID" value="PWK25907.1"/>
    <property type="molecule type" value="Genomic_DNA"/>
</dbReference>
<dbReference type="PANTHER" id="PTHR11049:SF24">
    <property type="entry name" value="CYTOSOLIC ACYL COENZYME A THIOESTER HYDROLASE"/>
    <property type="match status" value="1"/>
</dbReference>
<evidence type="ECO:0000313" key="6">
    <source>
        <dbReference type="EMBL" id="PWK25907.1"/>
    </source>
</evidence>
<keyword evidence="8" id="KW-1185">Reference proteome</keyword>
<dbReference type="GO" id="GO:0006637">
    <property type="term" value="P:acyl-CoA metabolic process"/>
    <property type="evidence" value="ECO:0007669"/>
    <property type="project" value="TreeGrafter"/>
</dbReference>
<proteinExistence type="inferred from homology"/>
<reference evidence="6 7" key="1">
    <citation type="submission" date="2018-05" db="EMBL/GenBank/DDBJ databases">
        <title>Genomic Encyclopedia of Archaeal and Bacterial Type Strains, Phase II (KMG-II): from individual species to whole genera.</title>
        <authorList>
            <person name="Goeker M."/>
        </authorList>
    </citation>
    <scope>NUCLEOTIDE SEQUENCE [LARGE SCALE GENOMIC DNA]</scope>
    <source>
        <strain evidence="6 7">DSM 23514</strain>
    </source>
</reference>
<dbReference type="Proteomes" id="UP000651837">
    <property type="component" value="Unassembled WGS sequence"/>
</dbReference>
<organism evidence="6 7">
    <name type="scientific">Maribacter polysiphoniae</name>
    <dbReference type="NCBI Taxonomy" id="429344"/>
    <lineage>
        <taxon>Bacteria</taxon>
        <taxon>Pseudomonadati</taxon>
        <taxon>Bacteroidota</taxon>
        <taxon>Flavobacteriia</taxon>
        <taxon>Flavobacteriales</taxon>
        <taxon>Flavobacteriaceae</taxon>
        <taxon>Maribacter</taxon>
    </lineage>
</organism>
<evidence type="ECO:0000256" key="2">
    <source>
        <dbReference type="ARBA" id="ARBA00022801"/>
    </source>
</evidence>
<evidence type="ECO:0000256" key="1">
    <source>
        <dbReference type="ARBA" id="ARBA00010458"/>
    </source>
</evidence>
<dbReference type="InterPro" id="IPR040170">
    <property type="entry name" value="Cytosol_ACT"/>
</dbReference>
<dbReference type="AlphaFoldDB" id="A0A316E5D7"/>
<dbReference type="Pfam" id="PF03061">
    <property type="entry name" value="4HBT"/>
    <property type="match status" value="1"/>
</dbReference>
<dbReference type="InterPro" id="IPR033120">
    <property type="entry name" value="HOTDOG_ACOT"/>
</dbReference>
<accession>A0A316E5D7</accession>
<dbReference type="OrthoDB" id="9791628at2"/>
<dbReference type="GO" id="GO:0052816">
    <property type="term" value="F:long-chain fatty acyl-CoA hydrolase activity"/>
    <property type="evidence" value="ECO:0007669"/>
    <property type="project" value="TreeGrafter"/>
</dbReference>